<sequence length="257" mass="29472">MTVNRNLWRRNFSDRSVPRYPCPRCGRGSLVWDEDRYVKLEPKHSERKHDNEDWEPDWVQYRFVGFSKCNNSTCGEIVAIAGLGYVDREYVYGDGVGLDEYEWQTMVSPTSISPAPNLFPLSPKIPEQIRGEIKLAFKVYWGDVRAATIRLRTSLEMVLDDRGVPRTTDKTDKKGKGMLPLEQRIAKFAESAGDDESAEAMHALRVVGNIGTHGETVRDEDFFDILDVYEHALLEIYEQPSAQRKAMRARLIALKDK</sequence>
<gene>
    <name evidence="2" type="ORF">K1X15_12035</name>
</gene>
<evidence type="ECO:0000313" key="2">
    <source>
        <dbReference type="EMBL" id="QYO75377.1"/>
    </source>
</evidence>
<keyword evidence="3" id="KW-1185">Reference proteome</keyword>
<dbReference type="EMBL" id="CP080590">
    <property type="protein sequence ID" value="QYO75377.1"/>
    <property type="molecule type" value="Genomic_DNA"/>
</dbReference>
<feature type="domain" description="DUF4145" evidence="1">
    <location>
        <begin position="136"/>
        <end position="228"/>
    </location>
</feature>
<dbReference type="Pfam" id="PF13643">
    <property type="entry name" value="DUF4145"/>
    <property type="match status" value="1"/>
</dbReference>
<name>A0ABX8WD64_9HYPH</name>
<organism evidence="2 3">
    <name type="scientific">Devosia salina</name>
    <dbReference type="NCBI Taxonomy" id="2860336"/>
    <lineage>
        <taxon>Bacteria</taxon>
        <taxon>Pseudomonadati</taxon>
        <taxon>Pseudomonadota</taxon>
        <taxon>Alphaproteobacteria</taxon>
        <taxon>Hyphomicrobiales</taxon>
        <taxon>Devosiaceae</taxon>
        <taxon>Devosia</taxon>
    </lineage>
</organism>
<protein>
    <submittedName>
        <fullName evidence="2">DUF4145 domain-containing protein</fullName>
    </submittedName>
</protein>
<reference evidence="2 3" key="1">
    <citation type="submission" date="2021-08" db="EMBL/GenBank/DDBJ databases">
        <title>Devosia salina sp. nov., isolated from the South China Sea sediment.</title>
        <authorList>
            <person name="Zhou Z."/>
        </authorList>
    </citation>
    <scope>NUCLEOTIDE SEQUENCE [LARGE SCALE GENOMIC DNA]</scope>
    <source>
        <strain evidence="2 3">SCS-3</strain>
    </source>
</reference>
<evidence type="ECO:0000259" key="1">
    <source>
        <dbReference type="Pfam" id="PF13643"/>
    </source>
</evidence>
<accession>A0ABX8WD64</accession>
<dbReference type="RefSeq" id="WP_220303848.1">
    <property type="nucleotide sequence ID" value="NZ_CP080590.1"/>
</dbReference>
<proteinExistence type="predicted"/>
<evidence type="ECO:0000313" key="3">
    <source>
        <dbReference type="Proteomes" id="UP000825799"/>
    </source>
</evidence>
<dbReference type="Proteomes" id="UP000825799">
    <property type="component" value="Chromosome"/>
</dbReference>
<dbReference type="InterPro" id="IPR025285">
    <property type="entry name" value="DUF4145"/>
</dbReference>